<dbReference type="Pfam" id="PF00106">
    <property type="entry name" value="adh_short"/>
    <property type="match status" value="1"/>
</dbReference>
<dbReference type="InterPro" id="IPR036291">
    <property type="entry name" value="NAD(P)-bd_dom_sf"/>
</dbReference>
<name>A0A6J4N6F6_9CYAN</name>
<keyword evidence="2" id="KW-0560">Oxidoreductase</keyword>
<dbReference type="PANTHER" id="PTHR43976">
    <property type="entry name" value="SHORT CHAIN DEHYDROGENASE"/>
    <property type="match status" value="1"/>
</dbReference>
<dbReference type="InterPro" id="IPR002347">
    <property type="entry name" value="SDR_fam"/>
</dbReference>
<sequence length="84" mass="9212">MAATARNPDRLKDLVEQFGDQILRLRLDVIDRTSVQAAVQAAHAHFGQLDVIVNNAGYGLFRAIEEVSEVDVNEIIVRPIGQSG</sequence>
<gene>
    <name evidence="3" type="ORF">AVDCRST_MAG94-4760</name>
</gene>
<accession>A0A6J4N6F6</accession>
<dbReference type="AlphaFoldDB" id="A0A6J4N6F6"/>
<comment type="similarity">
    <text evidence="1">Belongs to the short-chain dehydrogenases/reductases (SDR) family.</text>
</comment>
<dbReference type="EMBL" id="CADCTY010001634">
    <property type="protein sequence ID" value="CAA9379134.1"/>
    <property type="molecule type" value="Genomic_DNA"/>
</dbReference>
<dbReference type="SUPFAM" id="SSF51735">
    <property type="entry name" value="NAD(P)-binding Rossmann-fold domains"/>
    <property type="match status" value="1"/>
</dbReference>
<dbReference type="Gene3D" id="3.40.50.720">
    <property type="entry name" value="NAD(P)-binding Rossmann-like Domain"/>
    <property type="match status" value="1"/>
</dbReference>
<evidence type="ECO:0000313" key="3">
    <source>
        <dbReference type="EMBL" id="CAA9379134.1"/>
    </source>
</evidence>
<proteinExistence type="inferred from homology"/>
<dbReference type="GO" id="GO:0016491">
    <property type="term" value="F:oxidoreductase activity"/>
    <property type="evidence" value="ECO:0007669"/>
    <property type="project" value="UniProtKB-KW"/>
</dbReference>
<protein>
    <submittedName>
        <fullName evidence="3">Short-chain dehydrogenase/reductase SDR</fullName>
    </submittedName>
</protein>
<evidence type="ECO:0000256" key="1">
    <source>
        <dbReference type="ARBA" id="ARBA00006484"/>
    </source>
</evidence>
<dbReference type="PANTHER" id="PTHR43976:SF16">
    <property type="entry name" value="SHORT-CHAIN DEHYDROGENASE_REDUCTASE FAMILY PROTEIN"/>
    <property type="match status" value="1"/>
</dbReference>
<dbReference type="InterPro" id="IPR051911">
    <property type="entry name" value="SDR_oxidoreductase"/>
</dbReference>
<evidence type="ECO:0000256" key="2">
    <source>
        <dbReference type="ARBA" id="ARBA00023002"/>
    </source>
</evidence>
<organism evidence="3">
    <name type="scientific">uncultured Leptolyngbya sp</name>
    <dbReference type="NCBI Taxonomy" id="332963"/>
    <lineage>
        <taxon>Bacteria</taxon>
        <taxon>Bacillati</taxon>
        <taxon>Cyanobacteriota</taxon>
        <taxon>Cyanophyceae</taxon>
        <taxon>Leptolyngbyales</taxon>
        <taxon>Leptolyngbyaceae</taxon>
        <taxon>Leptolyngbya group</taxon>
        <taxon>Leptolyngbya</taxon>
        <taxon>environmental samples</taxon>
    </lineage>
</organism>
<reference evidence="3" key="1">
    <citation type="submission" date="2020-02" db="EMBL/GenBank/DDBJ databases">
        <authorList>
            <person name="Meier V. D."/>
        </authorList>
    </citation>
    <scope>NUCLEOTIDE SEQUENCE</scope>
    <source>
        <strain evidence="3">AVDCRST_MAG94</strain>
    </source>
</reference>